<evidence type="ECO:0000313" key="2">
    <source>
        <dbReference type="EMBL" id="TDL17887.1"/>
    </source>
</evidence>
<dbReference type="EMBL" id="ML170215">
    <property type="protein sequence ID" value="TDL17887.1"/>
    <property type="molecule type" value="Genomic_DNA"/>
</dbReference>
<keyword evidence="3" id="KW-1185">Reference proteome</keyword>
<dbReference type="AlphaFoldDB" id="A0A4Y7PR13"/>
<dbReference type="VEuPathDB" id="FungiDB:BD410DRAFT_535880"/>
<evidence type="ECO:0000256" key="1">
    <source>
        <dbReference type="SAM" id="MobiDB-lite"/>
    </source>
</evidence>
<reference evidence="2 3" key="1">
    <citation type="submission" date="2018-06" db="EMBL/GenBank/DDBJ databases">
        <title>A transcriptomic atlas of mushroom development highlights an independent origin of complex multicellularity.</title>
        <authorList>
            <consortium name="DOE Joint Genome Institute"/>
            <person name="Krizsan K."/>
            <person name="Almasi E."/>
            <person name="Merenyi Z."/>
            <person name="Sahu N."/>
            <person name="Viragh M."/>
            <person name="Koszo T."/>
            <person name="Mondo S."/>
            <person name="Kiss B."/>
            <person name="Balint B."/>
            <person name="Kues U."/>
            <person name="Barry K."/>
            <person name="Hegedus J.C."/>
            <person name="Henrissat B."/>
            <person name="Johnson J."/>
            <person name="Lipzen A."/>
            <person name="Ohm R."/>
            <person name="Nagy I."/>
            <person name="Pangilinan J."/>
            <person name="Yan J."/>
            <person name="Xiong Y."/>
            <person name="Grigoriev I.V."/>
            <person name="Hibbett D.S."/>
            <person name="Nagy L.G."/>
        </authorList>
    </citation>
    <scope>NUCLEOTIDE SEQUENCE [LARGE SCALE GENOMIC DNA]</scope>
    <source>
        <strain evidence="2 3">SZMC22713</strain>
    </source>
</reference>
<feature type="region of interest" description="Disordered" evidence="1">
    <location>
        <begin position="1"/>
        <end position="41"/>
    </location>
</feature>
<accession>A0A4Y7PR13</accession>
<sequence length="82" mass="8766">MTTNAFPHFPAAAPKTSGSPRSCSSLPHSRDAPACTMHPENVIRPPSHININGHHTLYVSLIAGSGRQVRHNISGCCMLGHE</sequence>
<dbReference type="Proteomes" id="UP000294933">
    <property type="component" value="Unassembled WGS sequence"/>
</dbReference>
<gene>
    <name evidence="2" type="ORF">BD410DRAFT_535880</name>
</gene>
<protein>
    <submittedName>
        <fullName evidence="2">Uncharacterized protein</fullName>
    </submittedName>
</protein>
<name>A0A4Y7PR13_9AGAM</name>
<proteinExistence type="predicted"/>
<organism evidence="2 3">
    <name type="scientific">Rickenella mellea</name>
    <dbReference type="NCBI Taxonomy" id="50990"/>
    <lineage>
        <taxon>Eukaryota</taxon>
        <taxon>Fungi</taxon>
        <taxon>Dikarya</taxon>
        <taxon>Basidiomycota</taxon>
        <taxon>Agaricomycotina</taxon>
        <taxon>Agaricomycetes</taxon>
        <taxon>Hymenochaetales</taxon>
        <taxon>Rickenellaceae</taxon>
        <taxon>Rickenella</taxon>
    </lineage>
</organism>
<evidence type="ECO:0000313" key="3">
    <source>
        <dbReference type="Proteomes" id="UP000294933"/>
    </source>
</evidence>
<feature type="compositionally biased region" description="Polar residues" evidence="1">
    <location>
        <begin position="16"/>
        <end position="27"/>
    </location>
</feature>